<dbReference type="AlphaFoldDB" id="A0A0F9PK33"/>
<sequence length="98" mass="10865">MKHNFRVNDGVSFGYGADCYPGTVVKITPSTVHVARDDYRCIKAPSAMGAHDGEYEFIQHKNAPVMIFTVKKDGRVTPIGETGSALSHGRKYWMDPSF</sequence>
<protein>
    <submittedName>
        <fullName evidence="1">Uncharacterized protein</fullName>
    </submittedName>
</protein>
<reference evidence="1" key="1">
    <citation type="journal article" date="2015" name="Nature">
        <title>Complex archaea that bridge the gap between prokaryotes and eukaryotes.</title>
        <authorList>
            <person name="Spang A."/>
            <person name="Saw J.H."/>
            <person name="Jorgensen S.L."/>
            <person name="Zaremba-Niedzwiedzka K."/>
            <person name="Martijn J."/>
            <person name="Lind A.E."/>
            <person name="van Eijk R."/>
            <person name="Schleper C."/>
            <person name="Guy L."/>
            <person name="Ettema T.J."/>
        </authorList>
    </citation>
    <scope>NUCLEOTIDE SEQUENCE</scope>
</reference>
<evidence type="ECO:0000313" key="1">
    <source>
        <dbReference type="EMBL" id="KKN24832.1"/>
    </source>
</evidence>
<proteinExistence type="predicted"/>
<organism evidence="1">
    <name type="scientific">marine sediment metagenome</name>
    <dbReference type="NCBI Taxonomy" id="412755"/>
    <lineage>
        <taxon>unclassified sequences</taxon>
        <taxon>metagenomes</taxon>
        <taxon>ecological metagenomes</taxon>
    </lineage>
</organism>
<comment type="caution">
    <text evidence="1">The sequence shown here is derived from an EMBL/GenBank/DDBJ whole genome shotgun (WGS) entry which is preliminary data.</text>
</comment>
<dbReference type="EMBL" id="LAZR01002851">
    <property type="protein sequence ID" value="KKN24832.1"/>
    <property type="molecule type" value="Genomic_DNA"/>
</dbReference>
<name>A0A0F9PK33_9ZZZZ</name>
<gene>
    <name evidence="1" type="ORF">LCGC14_0890720</name>
</gene>
<accession>A0A0F9PK33</accession>